<feature type="domain" description="PPM-type phosphatase" evidence="3">
    <location>
        <begin position="529"/>
        <end position="730"/>
    </location>
</feature>
<dbReference type="EMBL" id="ABIK02000015">
    <property type="protein sequence ID" value="EDS73819.1"/>
    <property type="molecule type" value="Genomic_DNA"/>
</dbReference>
<dbReference type="PANTHER" id="PTHR43156">
    <property type="entry name" value="STAGE II SPORULATION PROTEIN E-RELATED"/>
    <property type="match status" value="1"/>
</dbReference>
<dbReference type="AlphaFoldDB" id="B1C575"/>
<evidence type="ECO:0000259" key="3">
    <source>
        <dbReference type="SMART" id="SM00331"/>
    </source>
</evidence>
<keyword evidence="5" id="KW-1185">Reference proteome</keyword>
<dbReference type="Gene3D" id="3.60.40.10">
    <property type="entry name" value="PPM-type phosphatase domain"/>
    <property type="match status" value="1"/>
</dbReference>
<dbReference type="InterPro" id="IPR001932">
    <property type="entry name" value="PPM-type_phosphatase-like_dom"/>
</dbReference>
<organism evidence="4 5">
    <name type="scientific">Thomasclavelia spiroformis DSM 1552</name>
    <dbReference type="NCBI Taxonomy" id="428126"/>
    <lineage>
        <taxon>Bacteria</taxon>
        <taxon>Bacillati</taxon>
        <taxon>Bacillota</taxon>
        <taxon>Erysipelotrichia</taxon>
        <taxon>Erysipelotrichales</taxon>
        <taxon>Coprobacillaceae</taxon>
        <taxon>Thomasclavelia</taxon>
    </lineage>
</organism>
<reference evidence="4" key="1">
    <citation type="submission" date="2008-02" db="EMBL/GenBank/DDBJ databases">
        <authorList>
            <person name="Fulton L."/>
            <person name="Clifton S."/>
            <person name="Fulton B."/>
            <person name="Xu J."/>
            <person name="Minx P."/>
            <person name="Pepin K.H."/>
            <person name="Johnson M."/>
            <person name="Thiruvilangam P."/>
            <person name="Bhonagiri V."/>
            <person name="Nash W.E."/>
            <person name="Mardis E.R."/>
            <person name="Wilson R.K."/>
        </authorList>
    </citation>
    <scope>NUCLEOTIDE SEQUENCE [LARGE SCALE GENOMIC DNA]</scope>
    <source>
        <strain evidence="4">DSM 1552</strain>
    </source>
</reference>
<feature type="transmembrane region" description="Helical" evidence="2">
    <location>
        <begin position="127"/>
        <end position="149"/>
    </location>
</feature>
<dbReference type="STRING" id="428126.CLOSPI_02244"/>
<gene>
    <name evidence="4" type="ORF">CLOSPI_02244</name>
</gene>
<sequence length="737" mass="85318">MNEMDLSVEKSKTKIKNIRMVYVAIFGLTILLSLVKMYDTSLCFVVSMLVISFMCGYQHLIIYMAALVLTSLLFYDSYMEVLISLTSVVMMQVLMYFKFIKSKHITLIIGLVSLIYLYIYNYSYVEILVVLSFTLIHSILSLEIVPLFIHNTIDVYTNKRMMILSIMIMFAIVSLLEVNQIYMMLLLRFYLLLSVYYLGINNTMPPMLYMSITLMFISSSFKDNILSLILPFSVFFMYKPPNKLICSTVYILSHLILPFFIEYDYYYYNFIIIISAALFLFVPNIKKRSNLLTDEYKNITGRNKLIQRVNTFASLFRQLTNIFQEFNRDVNIGEFVGYVYEDVCLHCPSRDLCFYQDGGISRLGKLINKGFKYNFNNEDNEYIKHNCINPQKIIDAIDEYRESYEKIKRVNQENFYLKKDLFYEFSLLSEVFDNFSDSLKQMPFENDLLKEHLLGYQFNVTYLYKHDISLNVYTLEIGLLDISKEEVINELIPIVESYLNESLEVVSIKDIMHHLGYTSVVLKHQPNFSLQYGIQQYALEPLYCGDSFSTFHQDNDHYLALSDGMGQGKIAASESKLTLEVLSKLILNGISLKDTIDSVNALLKIKNHNDMFTTLDLCNINLANAKMKLIKYGANPSYHIRNKIIEKITTNSLPVGIVSKLKMSSYEMALKSDDIIIMSSDGTGDNFENIINDNLDLIDQLHPQEVATLLMDKVLEDNNLDDISIIVVKVVNARNDN</sequence>
<dbReference type="Pfam" id="PF07228">
    <property type="entry name" value="SpoIIE"/>
    <property type="match status" value="1"/>
</dbReference>
<dbReference type="InterPro" id="IPR036457">
    <property type="entry name" value="PPM-type-like_dom_sf"/>
</dbReference>
<keyword evidence="2" id="KW-0812">Transmembrane</keyword>
<accession>B1C575</accession>
<feature type="transmembrane region" description="Helical" evidence="2">
    <location>
        <begin position="50"/>
        <end position="75"/>
    </location>
</feature>
<reference evidence="4" key="2">
    <citation type="submission" date="2014-06" db="EMBL/GenBank/DDBJ databases">
        <title>Draft genome sequence of Clostridium spiroforme (DSM 1552).</title>
        <authorList>
            <person name="Sudarsanam P."/>
            <person name="Ley R."/>
            <person name="Guruge J."/>
            <person name="Turnbaugh P.J."/>
            <person name="Mahowald M."/>
            <person name="Liep D."/>
            <person name="Gordon J."/>
        </authorList>
    </citation>
    <scope>NUCLEOTIDE SEQUENCE</scope>
    <source>
        <strain evidence="4">DSM 1552</strain>
    </source>
</reference>
<feature type="transmembrane region" description="Helical" evidence="2">
    <location>
        <begin position="81"/>
        <end position="97"/>
    </location>
</feature>
<evidence type="ECO:0000256" key="2">
    <source>
        <dbReference type="SAM" id="Phobius"/>
    </source>
</evidence>
<dbReference type="PANTHER" id="PTHR43156:SF2">
    <property type="entry name" value="STAGE II SPORULATION PROTEIN E"/>
    <property type="match status" value="1"/>
</dbReference>
<protein>
    <submittedName>
        <fullName evidence="4">Stage II sporulation protein E</fullName>
    </submittedName>
</protein>
<proteinExistence type="predicted"/>
<dbReference type="HOGENOM" id="CLU_379349_0_0_9"/>
<feature type="transmembrane region" description="Helical" evidence="2">
    <location>
        <begin position="267"/>
        <end position="285"/>
    </location>
</feature>
<dbReference type="Proteomes" id="UP000004910">
    <property type="component" value="Unassembled WGS sequence"/>
</dbReference>
<evidence type="ECO:0000313" key="4">
    <source>
        <dbReference type="EMBL" id="EDS73819.1"/>
    </source>
</evidence>
<feature type="transmembrane region" description="Helical" evidence="2">
    <location>
        <begin position="207"/>
        <end position="232"/>
    </location>
</feature>
<keyword evidence="1" id="KW-0378">Hydrolase</keyword>
<dbReference type="InterPro" id="IPR052016">
    <property type="entry name" value="Bact_Sigma-Reg"/>
</dbReference>
<dbReference type="SUPFAM" id="SSF81606">
    <property type="entry name" value="PP2C-like"/>
    <property type="match status" value="1"/>
</dbReference>
<comment type="caution">
    <text evidence="4">The sequence shown here is derived from an EMBL/GenBank/DDBJ whole genome shotgun (WGS) entry which is preliminary data.</text>
</comment>
<feature type="transmembrane region" description="Helical" evidence="2">
    <location>
        <begin position="20"/>
        <end position="38"/>
    </location>
</feature>
<dbReference type="eggNOG" id="COG2208">
    <property type="taxonomic scope" value="Bacteria"/>
</dbReference>
<feature type="transmembrane region" description="Helical" evidence="2">
    <location>
        <begin position="244"/>
        <end position="261"/>
    </location>
</feature>
<dbReference type="GO" id="GO:0016791">
    <property type="term" value="F:phosphatase activity"/>
    <property type="evidence" value="ECO:0007669"/>
    <property type="project" value="TreeGrafter"/>
</dbReference>
<evidence type="ECO:0000256" key="1">
    <source>
        <dbReference type="ARBA" id="ARBA00022801"/>
    </source>
</evidence>
<feature type="transmembrane region" description="Helical" evidence="2">
    <location>
        <begin position="161"/>
        <end position="187"/>
    </location>
</feature>
<evidence type="ECO:0000313" key="5">
    <source>
        <dbReference type="Proteomes" id="UP000004910"/>
    </source>
</evidence>
<dbReference type="SMART" id="SM00331">
    <property type="entry name" value="PP2C_SIG"/>
    <property type="match status" value="1"/>
</dbReference>
<keyword evidence="2" id="KW-1133">Transmembrane helix</keyword>
<feature type="transmembrane region" description="Helical" evidence="2">
    <location>
        <begin position="104"/>
        <end position="121"/>
    </location>
</feature>
<keyword evidence="2" id="KW-0472">Membrane</keyword>
<name>B1C575_9FIRM</name>